<comment type="pathway">
    <text evidence="2">Glycolipid biosynthesis; glycosylphosphatidylinositol-anchor biosynthesis.</text>
</comment>
<comment type="subcellular location">
    <subcellularLocation>
        <location evidence="1">Endoplasmic reticulum membrane</location>
        <topology evidence="1">Multi-pass membrane protein</topology>
    </subcellularLocation>
</comment>
<protein>
    <recommendedName>
        <fullName evidence="13">GPI transamidase component PIG-S</fullName>
    </recommendedName>
</protein>
<keyword evidence="5 10" id="KW-0812">Transmembrane</keyword>
<evidence type="ECO:0000256" key="10">
    <source>
        <dbReference type="SAM" id="Phobius"/>
    </source>
</evidence>
<evidence type="ECO:0000313" key="12">
    <source>
        <dbReference type="Proteomes" id="UP000054477"/>
    </source>
</evidence>
<evidence type="ECO:0000256" key="8">
    <source>
        <dbReference type="ARBA" id="ARBA00023136"/>
    </source>
</evidence>
<dbReference type="PANTHER" id="PTHR21072:SF13">
    <property type="entry name" value="GPI TRANSAMIDASE COMPONENT PIG-S"/>
    <property type="match status" value="1"/>
</dbReference>
<accession>A0A0C9X8V9</accession>
<dbReference type="STRING" id="1095629.A0A0C9X8V9"/>
<dbReference type="GO" id="GO:0042765">
    <property type="term" value="C:GPI-anchor transamidase complex"/>
    <property type="evidence" value="ECO:0007669"/>
    <property type="project" value="InterPro"/>
</dbReference>
<feature type="transmembrane region" description="Helical" evidence="10">
    <location>
        <begin position="20"/>
        <end position="40"/>
    </location>
</feature>
<name>A0A0C9X8V9_9AGAR</name>
<dbReference type="Proteomes" id="UP000054477">
    <property type="component" value="Unassembled WGS sequence"/>
</dbReference>
<proteinExistence type="inferred from homology"/>
<evidence type="ECO:0000256" key="3">
    <source>
        <dbReference type="ARBA" id="ARBA00005316"/>
    </source>
</evidence>
<dbReference type="InterPro" id="IPR019540">
    <property type="entry name" value="PtdIno-glycan_biosynth_class_S"/>
</dbReference>
<dbReference type="GO" id="GO:0006506">
    <property type="term" value="P:GPI anchor biosynthetic process"/>
    <property type="evidence" value="ECO:0007669"/>
    <property type="project" value="UniProtKB-UniPathway"/>
</dbReference>
<evidence type="ECO:0000256" key="5">
    <source>
        <dbReference type="ARBA" id="ARBA00022692"/>
    </source>
</evidence>
<keyword evidence="12" id="KW-1185">Reference proteome</keyword>
<organism evidence="11 12">
    <name type="scientific">Laccaria amethystina LaAM-08-1</name>
    <dbReference type="NCBI Taxonomy" id="1095629"/>
    <lineage>
        <taxon>Eukaryota</taxon>
        <taxon>Fungi</taxon>
        <taxon>Dikarya</taxon>
        <taxon>Basidiomycota</taxon>
        <taxon>Agaricomycotina</taxon>
        <taxon>Agaricomycetes</taxon>
        <taxon>Agaricomycetidae</taxon>
        <taxon>Agaricales</taxon>
        <taxon>Agaricineae</taxon>
        <taxon>Hydnangiaceae</taxon>
        <taxon>Laccaria</taxon>
    </lineage>
</organism>
<evidence type="ECO:0000256" key="7">
    <source>
        <dbReference type="ARBA" id="ARBA00022989"/>
    </source>
</evidence>
<comment type="similarity">
    <text evidence="3">Belongs to the PIGS family.</text>
</comment>
<feature type="transmembrane region" description="Helical" evidence="10">
    <location>
        <begin position="447"/>
        <end position="466"/>
    </location>
</feature>
<dbReference type="OrthoDB" id="28748at2759"/>
<evidence type="ECO:0000256" key="4">
    <source>
        <dbReference type="ARBA" id="ARBA00022502"/>
    </source>
</evidence>
<evidence type="ECO:0008006" key="13">
    <source>
        <dbReference type="Google" id="ProtNLM"/>
    </source>
</evidence>
<evidence type="ECO:0000256" key="9">
    <source>
        <dbReference type="ARBA" id="ARBA00023180"/>
    </source>
</evidence>
<dbReference type="PANTHER" id="PTHR21072">
    <property type="entry name" value="GPI TRANSAMIDASE COMPONENT PIG-S"/>
    <property type="match status" value="1"/>
</dbReference>
<gene>
    <name evidence="11" type="ORF">K443DRAFT_135200</name>
</gene>
<dbReference type="HOGENOM" id="CLU_010026_3_1_1"/>
<reference evidence="12" key="2">
    <citation type="submission" date="2015-01" db="EMBL/GenBank/DDBJ databases">
        <title>Evolutionary Origins and Diversification of the Mycorrhizal Mutualists.</title>
        <authorList>
            <consortium name="DOE Joint Genome Institute"/>
            <consortium name="Mycorrhizal Genomics Consortium"/>
            <person name="Kohler A."/>
            <person name="Kuo A."/>
            <person name="Nagy L.G."/>
            <person name="Floudas D."/>
            <person name="Copeland A."/>
            <person name="Barry K.W."/>
            <person name="Cichocki N."/>
            <person name="Veneault-Fourrey C."/>
            <person name="LaButti K."/>
            <person name="Lindquist E.A."/>
            <person name="Lipzen A."/>
            <person name="Lundell T."/>
            <person name="Morin E."/>
            <person name="Murat C."/>
            <person name="Riley R."/>
            <person name="Ohm R."/>
            <person name="Sun H."/>
            <person name="Tunlid A."/>
            <person name="Henrissat B."/>
            <person name="Grigoriev I.V."/>
            <person name="Hibbett D.S."/>
            <person name="Martin F."/>
        </authorList>
    </citation>
    <scope>NUCLEOTIDE SEQUENCE [LARGE SCALE GENOMIC DNA]</scope>
    <source>
        <strain evidence="12">LaAM-08-1</strain>
    </source>
</reference>
<dbReference type="EMBL" id="KN838885">
    <property type="protein sequence ID" value="KIJ92782.1"/>
    <property type="molecule type" value="Genomic_DNA"/>
</dbReference>
<keyword evidence="4" id="KW-0337">GPI-anchor biosynthesis</keyword>
<evidence type="ECO:0000256" key="2">
    <source>
        <dbReference type="ARBA" id="ARBA00004687"/>
    </source>
</evidence>
<evidence type="ECO:0000256" key="6">
    <source>
        <dbReference type="ARBA" id="ARBA00022824"/>
    </source>
</evidence>
<dbReference type="AlphaFoldDB" id="A0A0C9X8V9"/>
<keyword evidence="9" id="KW-0325">Glycoprotein</keyword>
<dbReference type="UniPathway" id="UPA00196"/>
<evidence type="ECO:0000313" key="11">
    <source>
        <dbReference type="EMBL" id="KIJ92782.1"/>
    </source>
</evidence>
<dbReference type="Pfam" id="PF10510">
    <property type="entry name" value="PIG-S"/>
    <property type="match status" value="2"/>
</dbReference>
<dbReference type="GO" id="GO:0016255">
    <property type="term" value="P:attachment of GPI anchor to protein"/>
    <property type="evidence" value="ECO:0007669"/>
    <property type="project" value="InterPro"/>
</dbReference>
<reference evidence="11 12" key="1">
    <citation type="submission" date="2014-04" db="EMBL/GenBank/DDBJ databases">
        <authorList>
            <consortium name="DOE Joint Genome Institute"/>
            <person name="Kuo A."/>
            <person name="Kohler A."/>
            <person name="Nagy L.G."/>
            <person name="Floudas D."/>
            <person name="Copeland A."/>
            <person name="Barry K.W."/>
            <person name="Cichocki N."/>
            <person name="Veneault-Fourrey C."/>
            <person name="LaButti K."/>
            <person name="Lindquist E.A."/>
            <person name="Lipzen A."/>
            <person name="Lundell T."/>
            <person name="Morin E."/>
            <person name="Murat C."/>
            <person name="Sun H."/>
            <person name="Tunlid A."/>
            <person name="Henrissat B."/>
            <person name="Grigoriev I.V."/>
            <person name="Hibbett D.S."/>
            <person name="Martin F."/>
            <person name="Nordberg H.P."/>
            <person name="Cantor M.N."/>
            <person name="Hua S.X."/>
        </authorList>
    </citation>
    <scope>NUCLEOTIDE SEQUENCE [LARGE SCALE GENOMIC DNA]</scope>
    <source>
        <strain evidence="11 12">LaAM-08-1</strain>
    </source>
</reference>
<sequence>MPPLRDLFFQRDAIRRSVIASYWLAIILALPLWWNTTTIYRLSLPSSRVEAIARNKLLLPISICLVTNDHSLPGKLHHHLVRSTDYWKVLDVHIFGDLDCSSLGEGVYRVAPGIGLPDLHGRTLLFPYQDEETLPALADALSSLIVPYSSLPDREHRVAQYSPRYRLAFSLLNEDASAGNVILNWDVKTAIHRHITPILRSLSMFHNFTIESQVQFYAPLAFSPQLLEDGSYGLTHENLMVFINSAEWTLSSSASNDPVLHFILFVPSADRKPLRILDADGNPSTSNSFLLPQWGGIVLHNPSNFDESNDASILQASFSAFSHQLLSLLGIPQLPSGIRDTASDSSIREWQLDALLRRRTLENAKGSQDTLKSIIKLVDQIENMPVGQDVKGDVEDALEELTKMYGSATSSLQQTFRHSALALGLASRAFFNPGMLALLYFPAEHKYAVYTPLFASAVIPLFVAALRELKAWRLQRKAAAATGVQN</sequence>
<keyword evidence="7 10" id="KW-1133">Transmembrane helix</keyword>
<keyword evidence="8 10" id="KW-0472">Membrane</keyword>
<keyword evidence="6" id="KW-0256">Endoplasmic reticulum</keyword>
<evidence type="ECO:0000256" key="1">
    <source>
        <dbReference type="ARBA" id="ARBA00004477"/>
    </source>
</evidence>